<proteinExistence type="predicted"/>
<evidence type="ECO:0008006" key="3">
    <source>
        <dbReference type="Google" id="ProtNLM"/>
    </source>
</evidence>
<accession>A0ABP7GPL0</accession>
<evidence type="ECO:0000313" key="2">
    <source>
        <dbReference type="Proteomes" id="UP001500748"/>
    </source>
</evidence>
<dbReference type="RefSeq" id="WP_345145008.1">
    <property type="nucleotide sequence ID" value="NZ_BAABDU010000004.1"/>
</dbReference>
<evidence type="ECO:0000313" key="1">
    <source>
        <dbReference type="EMBL" id="GAA3770982.1"/>
    </source>
</evidence>
<dbReference type="EMBL" id="BAABDU010000004">
    <property type="protein sequence ID" value="GAA3770982.1"/>
    <property type="molecule type" value="Genomic_DNA"/>
</dbReference>
<name>A0ABP7GPL0_9FLAO</name>
<keyword evidence="2" id="KW-1185">Reference proteome</keyword>
<dbReference type="InterPro" id="IPR027375">
    <property type="entry name" value="DKNYY"/>
</dbReference>
<sequence length="274" mass="31751">MKGIKPAEAFNDHEEMGLYWSDGKLVYFRYYIIKNADLDSFVQFPGSWAKDKKHCYSMHTRLRNADILTFEILNYTYAKDKNNVWTLAGRIPEADAETFEVCDDGKESTGITFVMSEQNIEGTRESFLPFGYGKDRNNVYYYDFAPKIKIVKHAIPSSFKSLNDGYFGYDEKSVFCGKSILPKANPNTWKKLEENYFYSKDQNRIYYFNSLLKGADAASFEVVVVPSIFKTPNQYAKDKNYFYLGGTICSKEEFEKTIADDIAYNQEFEDKMKG</sequence>
<dbReference type="Pfam" id="PF13644">
    <property type="entry name" value="DKNYY"/>
    <property type="match status" value="1"/>
</dbReference>
<reference evidence="2" key="1">
    <citation type="journal article" date="2019" name="Int. J. Syst. Evol. Microbiol.">
        <title>The Global Catalogue of Microorganisms (GCM) 10K type strain sequencing project: providing services to taxonomists for standard genome sequencing and annotation.</title>
        <authorList>
            <consortium name="The Broad Institute Genomics Platform"/>
            <consortium name="The Broad Institute Genome Sequencing Center for Infectious Disease"/>
            <person name="Wu L."/>
            <person name="Ma J."/>
        </authorList>
    </citation>
    <scope>NUCLEOTIDE SEQUENCE [LARGE SCALE GENOMIC DNA]</scope>
    <source>
        <strain evidence="2">JCM 17337</strain>
    </source>
</reference>
<gene>
    <name evidence="1" type="ORF">GCM10022423_26120</name>
</gene>
<protein>
    <recommendedName>
        <fullName evidence="3">DKNYY family protein</fullName>
    </recommendedName>
</protein>
<dbReference type="Proteomes" id="UP001500748">
    <property type="component" value="Unassembled WGS sequence"/>
</dbReference>
<comment type="caution">
    <text evidence="1">The sequence shown here is derived from an EMBL/GenBank/DDBJ whole genome shotgun (WGS) entry which is preliminary data.</text>
</comment>
<organism evidence="1 2">
    <name type="scientific">Flavobacterium ginsengiterrae</name>
    <dbReference type="NCBI Taxonomy" id="871695"/>
    <lineage>
        <taxon>Bacteria</taxon>
        <taxon>Pseudomonadati</taxon>
        <taxon>Bacteroidota</taxon>
        <taxon>Flavobacteriia</taxon>
        <taxon>Flavobacteriales</taxon>
        <taxon>Flavobacteriaceae</taxon>
        <taxon>Flavobacterium</taxon>
    </lineage>
</organism>